<protein>
    <recommendedName>
        <fullName evidence="4">Prepilin-type N-terminal cleavage/methylation domain-containing protein</fullName>
    </recommendedName>
</protein>
<name>A0A1G1Y180_9BACT</name>
<dbReference type="EMBL" id="MHIE01000007">
    <property type="protein sequence ID" value="OGY46103.1"/>
    <property type="molecule type" value="Genomic_DNA"/>
</dbReference>
<evidence type="ECO:0008006" key="4">
    <source>
        <dbReference type="Google" id="ProtNLM"/>
    </source>
</evidence>
<dbReference type="InterPro" id="IPR012902">
    <property type="entry name" value="N_methyl_site"/>
</dbReference>
<keyword evidence="1" id="KW-0472">Membrane</keyword>
<proteinExistence type="predicted"/>
<organism evidence="2 3">
    <name type="scientific">Candidatus Buchananbacteria bacterium RIFCSPHIGHO2_01_FULL_44_11</name>
    <dbReference type="NCBI Taxonomy" id="1797535"/>
    <lineage>
        <taxon>Bacteria</taxon>
        <taxon>Candidatus Buchananiibacteriota</taxon>
    </lineage>
</organism>
<comment type="caution">
    <text evidence="2">The sequence shown here is derived from an EMBL/GenBank/DDBJ whole genome shotgun (WGS) entry which is preliminary data.</text>
</comment>
<evidence type="ECO:0000313" key="2">
    <source>
        <dbReference type="EMBL" id="OGY46103.1"/>
    </source>
</evidence>
<evidence type="ECO:0000256" key="1">
    <source>
        <dbReference type="SAM" id="Phobius"/>
    </source>
</evidence>
<gene>
    <name evidence="2" type="ORF">A2744_01940</name>
</gene>
<accession>A0A1G1Y180</accession>
<dbReference type="Pfam" id="PF07963">
    <property type="entry name" value="N_methyl"/>
    <property type="match status" value="1"/>
</dbReference>
<reference evidence="2 3" key="1">
    <citation type="journal article" date="2016" name="Nat. Commun.">
        <title>Thousands of microbial genomes shed light on interconnected biogeochemical processes in an aquifer system.</title>
        <authorList>
            <person name="Anantharaman K."/>
            <person name="Brown C.T."/>
            <person name="Hug L.A."/>
            <person name="Sharon I."/>
            <person name="Castelle C.J."/>
            <person name="Probst A.J."/>
            <person name="Thomas B.C."/>
            <person name="Singh A."/>
            <person name="Wilkins M.J."/>
            <person name="Karaoz U."/>
            <person name="Brodie E.L."/>
            <person name="Williams K.H."/>
            <person name="Hubbard S.S."/>
            <person name="Banfield J.F."/>
        </authorList>
    </citation>
    <scope>NUCLEOTIDE SEQUENCE [LARGE SCALE GENOMIC DNA]</scope>
</reference>
<dbReference type="STRING" id="1797535.A2744_01940"/>
<keyword evidence="1" id="KW-0812">Transmembrane</keyword>
<dbReference type="NCBIfam" id="TIGR02532">
    <property type="entry name" value="IV_pilin_GFxxxE"/>
    <property type="match status" value="1"/>
</dbReference>
<feature type="transmembrane region" description="Helical" evidence="1">
    <location>
        <begin position="20"/>
        <end position="39"/>
    </location>
</feature>
<sequence>MATKNPKSKTQNSGFTLIELIIYLAIVSIILVSISYLTIDLISGQSSSQADQELIYGFNFITATLIKDIRLAQDITSLSSGVLALTMPGDDVTYSFDLSNKKLTRQIGAAVADLHSDAIEVTGSFSDRSYLGRAKNVGVDLSLNYKNPDNLPQYNASTTASFSVELRGRR</sequence>
<evidence type="ECO:0000313" key="3">
    <source>
        <dbReference type="Proteomes" id="UP000178240"/>
    </source>
</evidence>
<dbReference type="Proteomes" id="UP000178240">
    <property type="component" value="Unassembled WGS sequence"/>
</dbReference>
<keyword evidence="1" id="KW-1133">Transmembrane helix</keyword>
<dbReference type="AlphaFoldDB" id="A0A1G1Y180"/>